<protein>
    <submittedName>
        <fullName evidence="2">Uncharacterized protein</fullName>
    </submittedName>
</protein>
<sequence>DRNNVLVVRREVALLKKRLQDSKVGSKPSPRLAPPSYGSCDHGGLSNVSKPFVVQLNWRGASYKYGGWGRDAAMGATERDLFWVAPLNADGRIMEVFRLHAPYND</sequence>
<evidence type="ECO:0000313" key="3">
    <source>
        <dbReference type="Proteomes" id="UP000694392"/>
    </source>
</evidence>
<evidence type="ECO:0000256" key="1">
    <source>
        <dbReference type="SAM" id="MobiDB-lite"/>
    </source>
</evidence>
<reference evidence="2" key="2">
    <citation type="submission" date="2025-09" db="UniProtKB">
        <authorList>
            <consortium name="Ensembl"/>
        </authorList>
    </citation>
    <scope>IDENTIFICATION</scope>
</reference>
<dbReference type="Ensembl" id="ENSSPUT00000017653.1">
    <property type="protein sequence ID" value="ENSSPUP00000016573.1"/>
    <property type="gene ID" value="ENSSPUG00000012823.1"/>
</dbReference>
<name>A0A8D0H075_SPHPU</name>
<feature type="region of interest" description="Disordered" evidence="1">
    <location>
        <begin position="19"/>
        <end position="38"/>
    </location>
</feature>
<reference evidence="2" key="1">
    <citation type="submission" date="2025-08" db="UniProtKB">
        <authorList>
            <consortium name="Ensembl"/>
        </authorList>
    </citation>
    <scope>IDENTIFICATION</scope>
</reference>
<evidence type="ECO:0000313" key="2">
    <source>
        <dbReference type="Ensembl" id="ENSSPUP00000016573.1"/>
    </source>
</evidence>
<dbReference type="GeneTree" id="ENSGT00940000155454"/>
<proteinExistence type="predicted"/>
<dbReference type="Proteomes" id="UP000694392">
    <property type="component" value="Unplaced"/>
</dbReference>
<keyword evidence="3" id="KW-1185">Reference proteome</keyword>
<organism evidence="2 3">
    <name type="scientific">Sphenodon punctatus</name>
    <name type="common">Tuatara</name>
    <name type="synonym">Hatteria punctata</name>
    <dbReference type="NCBI Taxonomy" id="8508"/>
    <lineage>
        <taxon>Eukaryota</taxon>
        <taxon>Metazoa</taxon>
        <taxon>Chordata</taxon>
        <taxon>Craniata</taxon>
        <taxon>Vertebrata</taxon>
        <taxon>Euteleostomi</taxon>
        <taxon>Lepidosauria</taxon>
        <taxon>Sphenodontia</taxon>
        <taxon>Sphenodontidae</taxon>
        <taxon>Sphenodon</taxon>
    </lineage>
</organism>
<dbReference type="AlphaFoldDB" id="A0A8D0H075"/>
<accession>A0A8D0H075</accession>